<dbReference type="SUPFAM" id="SSF53822">
    <property type="entry name" value="Periplasmic binding protein-like I"/>
    <property type="match status" value="1"/>
</dbReference>
<name>A0A418VWN0_9PROT</name>
<comment type="caution">
    <text evidence="7">The sequence shown here is derived from an EMBL/GenBank/DDBJ whole genome shotgun (WGS) entry which is preliminary data.</text>
</comment>
<dbReference type="Gene3D" id="3.40.50.2300">
    <property type="match status" value="2"/>
</dbReference>
<feature type="domain" description="Leucine-binding protein" evidence="6">
    <location>
        <begin position="40"/>
        <end position="388"/>
    </location>
</feature>
<gene>
    <name evidence="7" type="ORF">D3877_15535</name>
</gene>
<dbReference type="GO" id="GO:0006865">
    <property type="term" value="P:amino acid transport"/>
    <property type="evidence" value="ECO:0007669"/>
    <property type="project" value="UniProtKB-KW"/>
</dbReference>
<proteinExistence type="inferred from homology"/>
<reference evidence="7 8" key="1">
    <citation type="submission" date="2018-09" db="EMBL/GenBank/DDBJ databases">
        <authorList>
            <person name="Zhu H."/>
        </authorList>
    </citation>
    <scope>NUCLEOTIDE SEQUENCE [LARGE SCALE GENOMIC DNA]</scope>
    <source>
        <strain evidence="7 8">K2W22B-5</strain>
    </source>
</reference>
<evidence type="ECO:0000256" key="1">
    <source>
        <dbReference type="ARBA" id="ARBA00010062"/>
    </source>
</evidence>
<keyword evidence="4" id="KW-0029">Amino-acid transport</keyword>
<feature type="signal peptide" evidence="5">
    <location>
        <begin position="1"/>
        <end position="38"/>
    </location>
</feature>
<feature type="chain" id="PRO_5019291905" evidence="5">
    <location>
        <begin position="39"/>
        <end position="424"/>
    </location>
</feature>
<evidence type="ECO:0000313" key="7">
    <source>
        <dbReference type="EMBL" id="RJF81553.1"/>
    </source>
</evidence>
<evidence type="ECO:0000313" key="8">
    <source>
        <dbReference type="Proteomes" id="UP000283458"/>
    </source>
</evidence>
<dbReference type="Proteomes" id="UP000283458">
    <property type="component" value="Unassembled WGS sequence"/>
</dbReference>
<organism evidence="7 8">
    <name type="scientific">Azospirillum cavernae</name>
    <dbReference type="NCBI Taxonomy" id="2320860"/>
    <lineage>
        <taxon>Bacteria</taxon>
        <taxon>Pseudomonadati</taxon>
        <taxon>Pseudomonadota</taxon>
        <taxon>Alphaproteobacteria</taxon>
        <taxon>Rhodospirillales</taxon>
        <taxon>Azospirillaceae</taxon>
        <taxon>Azospirillum</taxon>
    </lineage>
</organism>
<dbReference type="InterPro" id="IPR051010">
    <property type="entry name" value="BCAA_transport"/>
</dbReference>
<evidence type="ECO:0000256" key="5">
    <source>
        <dbReference type="SAM" id="SignalP"/>
    </source>
</evidence>
<dbReference type="Pfam" id="PF13458">
    <property type="entry name" value="Peripla_BP_6"/>
    <property type="match status" value="1"/>
</dbReference>
<keyword evidence="8" id="KW-1185">Reference proteome</keyword>
<dbReference type="AlphaFoldDB" id="A0A418VWN0"/>
<keyword evidence="2" id="KW-0813">Transport</keyword>
<protein>
    <submittedName>
        <fullName evidence="7">Branched-chain amino acid ABC transporter substrate-binding protein</fullName>
    </submittedName>
</protein>
<evidence type="ECO:0000259" key="6">
    <source>
        <dbReference type="Pfam" id="PF13458"/>
    </source>
</evidence>
<dbReference type="InterPro" id="IPR028081">
    <property type="entry name" value="Leu-bd"/>
</dbReference>
<accession>A0A418VWN0</accession>
<dbReference type="PANTHER" id="PTHR30483">
    <property type="entry name" value="LEUCINE-SPECIFIC-BINDING PROTEIN"/>
    <property type="match status" value="1"/>
</dbReference>
<evidence type="ECO:0000256" key="4">
    <source>
        <dbReference type="ARBA" id="ARBA00022970"/>
    </source>
</evidence>
<dbReference type="CDD" id="cd06329">
    <property type="entry name" value="PBP1_SBP-like"/>
    <property type="match status" value="1"/>
</dbReference>
<dbReference type="InterPro" id="IPR028082">
    <property type="entry name" value="Peripla_BP_I"/>
</dbReference>
<comment type="similarity">
    <text evidence="1">Belongs to the leucine-binding protein family.</text>
</comment>
<dbReference type="OrthoDB" id="9768099at2"/>
<keyword evidence="3 5" id="KW-0732">Signal</keyword>
<dbReference type="RefSeq" id="WP_119831646.1">
    <property type="nucleotide sequence ID" value="NZ_QYUL01000002.1"/>
</dbReference>
<dbReference type="PRINTS" id="PR00337">
    <property type="entry name" value="LEUILEVALBP"/>
</dbReference>
<evidence type="ECO:0000256" key="3">
    <source>
        <dbReference type="ARBA" id="ARBA00022729"/>
    </source>
</evidence>
<dbReference type="InterPro" id="IPR000709">
    <property type="entry name" value="Leu_Ile_Val-bd"/>
</dbReference>
<evidence type="ECO:0000256" key="2">
    <source>
        <dbReference type="ARBA" id="ARBA00022448"/>
    </source>
</evidence>
<dbReference type="EMBL" id="QYUL01000002">
    <property type="protein sequence ID" value="RJF81553.1"/>
    <property type="molecule type" value="Genomic_DNA"/>
</dbReference>
<dbReference type="PANTHER" id="PTHR30483:SF6">
    <property type="entry name" value="PERIPLASMIC BINDING PROTEIN OF ABC TRANSPORTER FOR NATURAL AMINO ACIDS"/>
    <property type="match status" value="1"/>
</dbReference>
<sequence>MRIPFQTASLKSVPLSLAVGVASLAALSSVALPSAALADPLRVAVIESLSGMQASTGRPYLIAAHYVLDALNAKGGFNGEKVILTEYNSGGKPSGASEKFLQAAAEGANIVIQGSSSLIAAQLSDDIREYNKKNPGKEVIYFNVGAEAMELTGEKCHFHAFRYTATAPMRIGALVSVMKQEGVLGKRVYSINQNYSWGQDVEASIKANAAPGGYEVVESVLHDVARIQDFSPFIAKIKAANPDTVLTGNWSNDLLLLMKAAGDAGLKVRFGTTFLDQVGNISNAGEGALGHYVAHPFNIELTDGAFAQDYLKVTGHLPVYVEPNAVNALKGLVKALETIKPSGGAIKGNDIALALENTTIQTDIGPIAMRKEDHQALLPIVVSRVEKGVKYPVDGTDIGFKPVKVIAPDAVVYPVQAKCVMQRP</sequence>